<keyword evidence="3" id="KW-1185">Reference proteome</keyword>
<evidence type="ECO:0000313" key="3">
    <source>
        <dbReference type="Proteomes" id="UP000008206"/>
    </source>
</evidence>
<dbReference type="PANTHER" id="PTHR36009:SF3">
    <property type="entry name" value="TRANSMEMBRANE PROTEIN"/>
    <property type="match status" value="1"/>
</dbReference>
<evidence type="ECO:0008006" key="4">
    <source>
        <dbReference type="Google" id="ProtNLM"/>
    </source>
</evidence>
<protein>
    <recommendedName>
        <fullName evidence="4">DUF2834 domain-containing protein</fullName>
    </recommendedName>
</protein>
<feature type="transmembrane region" description="Helical" evidence="1">
    <location>
        <begin position="185"/>
        <end position="205"/>
    </location>
</feature>
<evidence type="ECO:0000313" key="2">
    <source>
        <dbReference type="EMBL" id="ADN15201.1"/>
    </source>
</evidence>
<sequence>MKTKIVLWLVWLIFTAYTLLISPLDHPGVLTLMEKLIKFQISDINAFVVSIFWLMGVWPMIYAGFLFIDERTQNISAWPSFLTSNGAGVMGLLPYLIVRRPNQEFSSYKDIWIKILDSRLYGIFLSLVTLGLLVYAIWAGDWQDFVQQWHTNPFVHLISLDFCLMCLVFPAVLGDDMGRRGLRDFRIFWAVSLVPLGGALAYLSLRPSLPNVHKPI</sequence>
<dbReference type="OrthoDB" id="482433at2"/>
<keyword evidence="1" id="KW-0472">Membrane</keyword>
<dbReference type="PANTHER" id="PTHR36009">
    <property type="match status" value="1"/>
</dbReference>
<dbReference type="Proteomes" id="UP000008206">
    <property type="component" value="Chromosome"/>
</dbReference>
<keyword evidence="1" id="KW-1133">Transmembrane helix</keyword>
<proteinExistence type="predicted"/>
<dbReference type="eggNOG" id="ENOG502ZEHQ">
    <property type="taxonomic scope" value="Bacteria"/>
</dbReference>
<feature type="transmembrane region" description="Helical" evidence="1">
    <location>
        <begin position="44"/>
        <end position="68"/>
    </location>
</feature>
<dbReference type="KEGG" id="cyj:Cyan7822_3250"/>
<dbReference type="STRING" id="497965.Cyan7822_3250"/>
<organism evidence="2 3">
    <name type="scientific">Gloeothece verrucosa (strain PCC 7822)</name>
    <name type="common">Cyanothece sp. (strain PCC 7822)</name>
    <dbReference type="NCBI Taxonomy" id="497965"/>
    <lineage>
        <taxon>Bacteria</taxon>
        <taxon>Bacillati</taxon>
        <taxon>Cyanobacteriota</taxon>
        <taxon>Cyanophyceae</taxon>
        <taxon>Oscillatoriophycideae</taxon>
        <taxon>Chroococcales</taxon>
        <taxon>Aphanothecaceae</taxon>
        <taxon>Gloeothece</taxon>
        <taxon>Gloeothece verrucosa</taxon>
    </lineage>
</organism>
<dbReference type="AlphaFoldDB" id="E0UBY6"/>
<feature type="transmembrane region" description="Helical" evidence="1">
    <location>
        <begin position="80"/>
        <end position="98"/>
    </location>
</feature>
<dbReference type="HOGENOM" id="CLU_065697_1_1_3"/>
<evidence type="ECO:0000256" key="1">
    <source>
        <dbReference type="SAM" id="Phobius"/>
    </source>
</evidence>
<dbReference type="EMBL" id="CP002198">
    <property type="protein sequence ID" value="ADN15201.1"/>
    <property type="molecule type" value="Genomic_DNA"/>
</dbReference>
<accession>E0UBY6</accession>
<reference evidence="3" key="1">
    <citation type="journal article" date="2011" name="MBio">
        <title>Novel metabolic attributes of the genus Cyanothece, comprising a group of unicellular nitrogen-fixing Cyanobacteria.</title>
        <authorList>
            <person name="Bandyopadhyay A."/>
            <person name="Elvitigala T."/>
            <person name="Welsh E."/>
            <person name="Stockel J."/>
            <person name="Liberton M."/>
            <person name="Min H."/>
            <person name="Sherman L.A."/>
            <person name="Pakrasi H.B."/>
        </authorList>
    </citation>
    <scope>NUCLEOTIDE SEQUENCE [LARGE SCALE GENOMIC DNA]</scope>
    <source>
        <strain evidence="3">PCC 7822</strain>
    </source>
</reference>
<feature type="transmembrane region" description="Helical" evidence="1">
    <location>
        <begin position="119"/>
        <end position="138"/>
    </location>
</feature>
<keyword evidence="1" id="KW-0812">Transmembrane</keyword>
<name>E0UBY6_GLOV7</name>
<dbReference type="RefSeq" id="WP_013323294.1">
    <property type="nucleotide sequence ID" value="NC_014501.1"/>
</dbReference>
<gene>
    <name evidence="2" type="ordered locus">Cyan7822_3250</name>
</gene>
<feature type="transmembrane region" description="Helical" evidence="1">
    <location>
        <begin position="154"/>
        <end position="173"/>
    </location>
</feature>
<feature type="transmembrane region" description="Helical" evidence="1">
    <location>
        <begin position="6"/>
        <end position="24"/>
    </location>
</feature>